<gene>
    <name evidence="2" type="ORF">DFP72DRAFT_1075077</name>
</gene>
<keyword evidence="3" id="KW-1185">Reference proteome</keyword>
<organism evidence="2 3">
    <name type="scientific">Ephemerocybe angulata</name>
    <dbReference type="NCBI Taxonomy" id="980116"/>
    <lineage>
        <taxon>Eukaryota</taxon>
        <taxon>Fungi</taxon>
        <taxon>Dikarya</taxon>
        <taxon>Basidiomycota</taxon>
        <taxon>Agaricomycotina</taxon>
        <taxon>Agaricomycetes</taxon>
        <taxon>Agaricomycetidae</taxon>
        <taxon>Agaricales</taxon>
        <taxon>Agaricineae</taxon>
        <taxon>Psathyrellaceae</taxon>
        <taxon>Ephemerocybe</taxon>
    </lineage>
</organism>
<evidence type="ECO:0000313" key="2">
    <source>
        <dbReference type="EMBL" id="KAF6747606.1"/>
    </source>
</evidence>
<comment type="caution">
    <text evidence="2">The sequence shown here is derived from an EMBL/GenBank/DDBJ whole genome shotgun (WGS) entry which is preliminary data.</text>
</comment>
<evidence type="ECO:0000256" key="1">
    <source>
        <dbReference type="SAM" id="MobiDB-lite"/>
    </source>
</evidence>
<accession>A0A8H6M0B0</accession>
<reference evidence="2 3" key="1">
    <citation type="submission" date="2020-07" db="EMBL/GenBank/DDBJ databases">
        <title>Comparative genomics of pyrophilous fungi reveals a link between fire events and developmental genes.</title>
        <authorList>
            <consortium name="DOE Joint Genome Institute"/>
            <person name="Steindorff A.S."/>
            <person name="Carver A."/>
            <person name="Calhoun S."/>
            <person name="Stillman K."/>
            <person name="Liu H."/>
            <person name="Lipzen A."/>
            <person name="Pangilinan J."/>
            <person name="Labutti K."/>
            <person name="Bruns T.D."/>
            <person name="Grigoriev I.V."/>
        </authorList>
    </citation>
    <scope>NUCLEOTIDE SEQUENCE [LARGE SCALE GENOMIC DNA]</scope>
    <source>
        <strain evidence="2 3">CBS 144469</strain>
    </source>
</reference>
<dbReference type="EMBL" id="JACGCI010000079">
    <property type="protein sequence ID" value="KAF6747606.1"/>
    <property type="molecule type" value="Genomic_DNA"/>
</dbReference>
<evidence type="ECO:0000313" key="3">
    <source>
        <dbReference type="Proteomes" id="UP000521943"/>
    </source>
</evidence>
<dbReference type="Proteomes" id="UP000521943">
    <property type="component" value="Unassembled WGS sequence"/>
</dbReference>
<feature type="compositionally biased region" description="Polar residues" evidence="1">
    <location>
        <begin position="237"/>
        <end position="250"/>
    </location>
</feature>
<sequence>MRTPCRPASILRLAPLLYNLESPLHAKAPPPLKELKGALKSVVYIRFWTLPADQGGAAAPRAPISQSPVVIIRNPALDVKQLFARQISLSAQRNVVALLTFSPSSTLISATATSSNDGIPSVPSRLDFYPGNDPIAHPPPILVLKPGRGMEPREHGARALVQQQAAELEVIWFKGKEKPSTLALEVGTWDGEGEGALPSQLRIAKESPSVLSAKEADDEVEGSGGEGGPEPFGAQLREQNTNPEPSYSNNYFSQAHRLSNIPYDAEYDERPELEAVFRRDNEYYHDITPAPVSSSLAVTTVAHVIVHVVPYPSARVSTRRSRSYGPDPAAQAKAELSTATASAWGSCGDIYDNYRCSRFLVNSEKSRAKQQYVSFILGYTTSPRMVGNLFI</sequence>
<name>A0A8H6M0B0_9AGAR</name>
<proteinExistence type="predicted"/>
<protein>
    <submittedName>
        <fullName evidence="2">Uncharacterized protein</fullName>
    </submittedName>
</protein>
<feature type="region of interest" description="Disordered" evidence="1">
    <location>
        <begin position="206"/>
        <end position="250"/>
    </location>
</feature>
<dbReference type="AlphaFoldDB" id="A0A8H6M0B0"/>